<dbReference type="SUPFAM" id="SSF52151">
    <property type="entry name" value="FabD/lysophospholipase-like"/>
    <property type="match status" value="1"/>
</dbReference>
<dbReference type="Gene3D" id="3.40.1090.10">
    <property type="entry name" value="Cytosolic phospholipase A2 catalytic domain"/>
    <property type="match status" value="1"/>
</dbReference>
<proteinExistence type="predicted"/>
<dbReference type="GO" id="GO:0016787">
    <property type="term" value="F:hydrolase activity"/>
    <property type="evidence" value="ECO:0007669"/>
    <property type="project" value="UniProtKB-UniRule"/>
</dbReference>
<keyword evidence="3 4" id="KW-0443">Lipid metabolism</keyword>
<feature type="active site" description="Nucleophile" evidence="4">
    <location>
        <position position="39"/>
    </location>
</feature>
<dbReference type="RefSeq" id="WP_074298714.1">
    <property type="nucleotide sequence ID" value="NZ_FSRU01000002.1"/>
</dbReference>
<dbReference type="PANTHER" id="PTHR14226">
    <property type="entry name" value="NEUROPATHY TARGET ESTERASE/SWISS CHEESE D.MELANOGASTER"/>
    <property type="match status" value="1"/>
</dbReference>
<keyword evidence="2 4" id="KW-0442">Lipid degradation</keyword>
<gene>
    <name evidence="6" type="ORF">SAMN05444165_4147</name>
</gene>
<dbReference type="Pfam" id="PF01734">
    <property type="entry name" value="Patatin"/>
    <property type="match status" value="1"/>
</dbReference>
<name>A0A1N6KPK0_9BURK</name>
<evidence type="ECO:0000256" key="2">
    <source>
        <dbReference type="ARBA" id="ARBA00022963"/>
    </source>
</evidence>
<organism evidence="6 7">
    <name type="scientific">Paraburkholderia phenazinium</name>
    <dbReference type="NCBI Taxonomy" id="60549"/>
    <lineage>
        <taxon>Bacteria</taxon>
        <taxon>Pseudomonadati</taxon>
        <taxon>Pseudomonadota</taxon>
        <taxon>Betaproteobacteria</taxon>
        <taxon>Burkholderiales</taxon>
        <taxon>Burkholderiaceae</taxon>
        <taxon>Paraburkholderia</taxon>
    </lineage>
</organism>
<feature type="domain" description="PNPLA" evidence="5">
    <location>
        <begin position="6"/>
        <end position="173"/>
    </location>
</feature>
<evidence type="ECO:0000256" key="1">
    <source>
        <dbReference type="ARBA" id="ARBA00022801"/>
    </source>
</evidence>
<dbReference type="PROSITE" id="PS51635">
    <property type="entry name" value="PNPLA"/>
    <property type="match status" value="1"/>
</dbReference>
<dbReference type="Proteomes" id="UP000185151">
    <property type="component" value="Unassembled WGS sequence"/>
</dbReference>
<sequence length="267" mass="28289">MKPIRVALSGSGFLLPAHVGALHAVADAGYEPVEYAGTSGGSIVAILAATHMPLDVMKSIALTLDWAPLMSFSLLNFVRAKSLSSGAALLDFLTQKTHGIEFKQLDVSLKVMASNIGTKEPFIFSNSLTPDTPIALAARASACIPGIYDPVIFDQAILFDGGMVNNMPSDILTNGDGVLRIGVDLSSDESILLPEDYSLVKALPRFIDMLLSSSEDAHISDGEASGVKIIRVNTGTAESLDKTMPYAERKQLFDVGYRSTAAALEAL</sequence>
<dbReference type="InterPro" id="IPR016035">
    <property type="entry name" value="Acyl_Trfase/lysoPLipase"/>
</dbReference>
<reference evidence="6 7" key="1">
    <citation type="submission" date="2016-11" db="EMBL/GenBank/DDBJ databases">
        <authorList>
            <person name="Jaros S."/>
            <person name="Januszkiewicz K."/>
            <person name="Wedrychowicz H."/>
        </authorList>
    </citation>
    <scope>NUCLEOTIDE SEQUENCE [LARGE SCALE GENOMIC DNA]</scope>
    <source>
        <strain evidence="6 7">GAS95</strain>
    </source>
</reference>
<protein>
    <submittedName>
        <fullName evidence="6">NTE family protein</fullName>
    </submittedName>
</protein>
<feature type="short sequence motif" description="DGA/G" evidence="4">
    <location>
        <begin position="160"/>
        <end position="162"/>
    </location>
</feature>
<dbReference type="AlphaFoldDB" id="A0A1N6KPK0"/>
<keyword evidence="7" id="KW-1185">Reference proteome</keyword>
<accession>A0A1N6KPK0</accession>
<evidence type="ECO:0000259" key="5">
    <source>
        <dbReference type="PROSITE" id="PS51635"/>
    </source>
</evidence>
<dbReference type="EMBL" id="FSRU01000002">
    <property type="protein sequence ID" value="SIO58444.1"/>
    <property type="molecule type" value="Genomic_DNA"/>
</dbReference>
<comment type="caution">
    <text evidence="4">Lacks conserved residue(s) required for the propagation of feature annotation.</text>
</comment>
<feature type="active site" description="Proton acceptor" evidence="4">
    <location>
        <position position="160"/>
    </location>
</feature>
<dbReference type="InterPro" id="IPR002641">
    <property type="entry name" value="PNPLA_dom"/>
</dbReference>
<dbReference type="OrthoDB" id="5290098at2"/>
<feature type="short sequence motif" description="GXSXG" evidence="4">
    <location>
        <begin position="37"/>
        <end position="41"/>
    </location>
</feature>
<dbReference type="InterPro" id="IPR050301">
    <property type="entry name" value="NTE"/>
</dbReference>
<keyword evidence="1 4" id="KW-0378">Hydrolase</keyword>
<evidence type="ECO:0000256" key="3">
    <source>
        <dbReference type="ARBA" id="ARBA00023098"/>
    </source>
</evidence>
<dbReference type="PANTHER" id="PTHR14226:SF29">
    <property type="entry name" value="NEUROPATHY TARGET ESTERASE SWS"/>
    <property type="match status" value="1"/>
</dbReference>
<evidence type="ECO:0000313" key="6">
    <source>
        <dbReference type="EMBL" id="SIO58444.1"/>
    </source>
</evidence>
<evidence type="ECO:0000256" key="4">
    <source>
        <dbReference type="PROSITE-ProRule" id="PRU01161"/>
    </source>
</evidence>
<dbReference type="GO" id="GO:0016042">
    <property type="term" value="P:lipid catabolic process"/>
    <property type="evidence" value="ECO:0007669"/>
    <property type="project" value="UniProtKB-UniRule"/>
</dbReference>
<evidence type="ECO:0000313" key="7">
    <source>
        <dbReference type="Proteomes" id="UP000185151"/>
    </source>
</evidence>